<evidence type="ECO:0000313" key="1">
    <source>
        <dbReference type="EMBL" id="GBE82911.1"/>
    </source>
</evidence>
<protein>
    <submittedName>
        <fullName evidence="1">Uncharacterized protein</fullName>
    </submittedName>
</protein>
<name>A0A401GL63_9APHY</name>
<comment type="caution">
    <text evidence="1">The sequence shown here is derived from an EMBL/GenBank/DDBJ whole genome shotgun (WGS) entry which is preliminary data.</text>
</comment>
<dbReference type="InParanoid" id="A0A401GL63"/>
<evidence type="ECO:0000313" key="2">
    <source>
        <dbReference type="Proteomes" id="UP000287166"/>
    </source>
</evidence>
<proteinExistence type="predicted"/>
<sequence>MMIHTTGRRFGHASPIGETIHTLHDVVQAGYLDYVAVGRATCNGHLVKFPSQTPGVLGLIVLSDSASRTS</sequence>
<accession>A0A401GL63</accession>
<gene>
    <name evidence="1" type="ORF">SCP_0412980</name>
</gene>
<keyword evidence="2" id="KW-1185">Reference proteome</keyword>
<dbReference type="AlphaFoldDB" id="A0A401GL63"/>
<dbReference type="GeneID" id="38779828"/>
<dbReference type="EMBL" id="BFAD01000004">
    <property type="protein sequence ID" value="GBE82911.1"/>
    <property type="molecule type" value="Genomic_DNA"/>
</dbReference>
<dbReference type="RefSeq" id="XP_027613824.1">
    <property type="nucleotide sequence ID" value="XM_027758023.1"/>
</dbReference>
<dbReference type="Proteomes" id="UP000287166">
    <property type="component" value="Unassembled WGS sequence"/>
</dbReference>
<reference evidence="1 2" key="1">
    <citation type="journal article" date="2018" name="Sci. Rep.">
        <title>Genome sequence of the cauliflower mushroom Sparassis crispa (Hanabiratake) and its association with beneficial usage.</title>
        <authorList>
            <person name="Kiyama R."/>
            <person name="Furutani Y."/>
            <person name="Kawaguchi K."/>
            <person name="Nakanishi T."/>
        </authorList>
    </citation>
    <scope>NUCLEOTIDE SEQUENCE [LARGE SCALE GENOMIC DNA]</scope>
</reference>
<organism evidence="1 2">
    <name type="scientific">Sparassis crispa</name>
    <dbReference type="NCBI Taxonomy" id="139825"/>
    <lineage>
        <taxon>Eukaryota</taxon>
        <taxon>Fungi</taxon>
        <taxon>Dikarya</taxon>
        <taxon>Basidiomycota</taxon>
        <taxon>Agaricomycotina</taxon>
        <taxon>Agaricomycetes</taxon>
        <taxon>Polyporales</taxon>
        <taxon>Sparassidaceae</taxon>
        <taxon>Sparassis</taxon>
    </lineage>
</organism>